<dbReference type="HOGENOM" id="CLU_1937498_0_0_1"/>
<name>C6HT67_AJECH</name>
<gene>
    <name evidence="1" type="ORF">HCDG_09398</name>
</gene>
<evidence type="ECO:0000313" key="2">
    <source>
        <dbReference type="Proteomes" id="UP000002624"/>
    </source>
</evidence>
<proteinExistence type="predicted"/>
<sequence>MELHILAERGEEDGTTGTRELRLLAGISFRSQIFAEPIFRRLIPSTKQLGILKIKTQNEVLVTKKEDDNSALQSKDSLSELDDLSAGVSFDTELIFARISLKNEGEHEKKKRHAVVGIYHTLKEEKGEEE</sequence>
<evidence type="ECO:0000313" key="1">
    <source>
        <dbReference type="EMBL" id="EER36514.1"/>
    </source>
</evidence>
<dbReference type="VEuPathDB" id="FungiDB:HCDG_09398"/>
<reference evidence="2" key="1">
    <citation type="submission" date="2009-05" db="EMBL/GenBank/DDBJ databases">
        <title>The genome sequence of Ajellomyces capsulatus strain H143.</title>
        <authorList>
            <person name="Champion M."/>
            <person name="Cuomo C.A."/>
            <person name="Ma L.-J."/>
            <person name="Henn M.R."/>
            <person name="Sil A."/>
            <person name="Goldman B."/>
            <person name="Young S.K."/>
            <person name="Kodira C.D."/>
            <person name="Zeng Q."/>
            <person name="Koehrsen M."/>
            <person name="Alvarado L."/>
            <person name="Berlin A.M."/>
            <person name="Borenstein D."/>
            <person name="Chen Z."/>
            <person name="Engels R."/>
            <person name="Freedman E."/>
            <person name="Gellesch M."/>
            <person name="Goldberg J."/>
            <person name="Griggs A."/>
            <person name="Gujja S."/>
            <person name="Heiman D.I."/>
            <person name="Hepburn T.A."/>
            <person name="Howarth C."/>
            <person name="Jen D."/>
            <person name="Larson L."/>
            <person name="Lewis B."/>
            <person name="Mehta T."/>
            <person name="Park D."/>
            <person name="Pearson M."/>
            <person name="Roberts A."/>
            <person name="Saif S."/>
            <person name="Shea T.D."/>
            <person name="Shenoy N."/>
            <person name="Sisk P."/>
            <person name="Stolte C."/>
            <person name="Sykes S."/>
            <person name="Walk T."/>
            <person name="White J."/>
            <person name="Yandava C."/>
            <person name="Klein B."/>
            <person name="McEwen J.G."/>
            <person name="Puccia R."/>
            <person name="Goldman G.H."/>
            <person name="Felipe M.S."/>
            <person name="Nino-Vega G."/>
            <person name="San-Blas G."/>
            <person name="Taylor J.W."/>
            <person name="Mendoza L."/>
            <person name="Galagan J.E."/>
            <person name="Nusbaum C."/>
            <person name="Birren B.W."/>
        </authorList>
    </citation>
    <scope>NUCLEOTIDE SEQUENCE [LARGE SCALE GENOMIC DNA]</scope>
    <source>
        <strain evidence="2">H143</strain>
    </source>
</reference>
<protein>
    <submittedName>
        <fullName evidence="1">Uncharacterized protein</fullName>
    </submittedName>
</protein>
<dbReference type="Proteomes" id="UP000002624">
    <property type="component" value="Unassembled WGS sequence"/>
</dbReference>
<accession>C6HT67</accession>
<dbReference type="EMBL" id="GG692440">
    <property type="protein sequence ID" value="EER36514.1"/>
    <property type="molecule type" value="Genomic_DNA"/>
</dbReference>
<organism evidence="1 2">
    <name type="scientific">Ajellomyces capsulatus (strain H143)</name>
    <name type="common">Darling's disease fungus</name>
    <name type="synonym">Histoplasma capsulatum</name>
    <dbReference type="NCBI Taxonomy" id="544712"/>
    <lineage>
        <taxon>Eukaryota</taxon>
        <taxon>Fungi</taxon>
        <taxon>Dikarya</taxon>
        <taxon>Ascomycota</taxon>
        <taxon>Pezizomycotina</taxon>
        <taxon>Eurotiomycetes</taxon>
        <taxon>Eurotiomycetidae</taxon>
        <taxon>Onygenales</taxon>
        <taxon>Ajellomycetaceae</taxon>
        <taxon>Histoplasma</taxon>
    </lineage>
</organism>
<dbReference type="AlphaFoldDB" id="C6HT67"/>